<name>A0ACC1RYE0_9APHY</name>
<gene>
    <name evidence="1" type="ORF">NM688_g8031</name>
</gene>
<keyword evidence="2" id="KW-1185">Reference proteome</keyword>
<dbReference type="EMBL" id="JANHOG010002038">
    <property type="protein sequence ID" value="KAJ3528166.1"/>
    <property type="molecule type" value="Genomic_DNA"/>
</dbReference>
<comment type="caution">
    <text evidence="1">The sequence shown here is derived from an EMBL/GenBank/DDBJ whole genome shotgun (WGS) entry which is preliminary data.</text>
</comment>
<evidence type="ECO:0000313" key="2">
    <source>
        <dbReference type="Proteomes" id="UP001148662"/>
    </source>
</evidence>
<sequence>MSTLPYHSRTAHIAPYISVTLPQDYSPGAWPAIIPQNIGPYIAKILIPYPICNKTQVSRRIRCDEIDLPNKRRWTCSYRRSQRLIPACCAISLTSDCTQMDHSNSRILEELRQKAAVLVTPLYGHVVQNETQLSSCFMQECSPFDNLVRMLQMTVVGP</sequence>
<accession>A0ACC1RYE0</accession>
<protein>
    <submittedName>
        <fullName evidence="1">Uncharacterized protein</fullName>
    </submittedName>
</protein>
<proteinExistence type="predicted"/>
<reference evidence="1" key="1">
    <citation type="submission" date="2022-07" db="EMBL/GenBank/DDBJ databases">
        <title>Genome Sequence of Phlebia brevispora.</title>
        <authorList>
            <person name="Buettner E."/>
        </authorList>
    </citation>
    <scope>NUCLEOTIDE SEQUENCE</scope>
    <source>
        <strain evidence="1">MPL23</strain>
    </source>
</reference>
<dbReference type="Proteomes" id="UP001148662">
    <property type="component" value="Unassembled WGS sequence"/>
</dbReference>
<organism evidence="1 2">
    <name type="scientific">Phlebia brevispora</name>
    <dbReference type="NCBI Taxonomy" id="194682"/>
    <lineage>
        <taxon>Eukaryota</taxon>
        <taxon>Fungi</taxon>
        <taxon>Dikarya</taxon>
        <taxon>Basidiomycota</taxon>
        <taxon>Agaricomycotina</taxon>
        <taxon>Agaricomycetes</taxon>
        <taxon>Polyporales</taxon>
        <taxon>Meruliaceae</taxon>
        <taxon>Phlebia</taxon>
    </lineage>
</organism>
<evidence type="ECO:0000313" key="1">
    <source>
        <dbReference type="EMBL" id="KAJ3528166.1"/>
    </source>
</evidence>